<dbReference type="KEGG" id="pfj:MYCFIDRAFT_208459"/>
<evidence type="ECO:0000313" key="2">
    <source>
        <dbReference type="Proteomes" id="UP000016932"/>
    </source>
</evidence>
<sequence length="128" mass="14196">MSGKCRGQPQISLQLDMSHKKRWSLTARLVGVRLRNTFAYISVRFDDRVVQLAGVHRLSRHLASHVGPANSSSDASAKAGLTCRACVLPSHSTRLTKASCATSRSNQVYSFVLPIVNRTESHCYTLRR</sequence>
<evidence type="ECO:0000313" key="1">
    <source>
        <dbReference type="EMBL" id="EME80040.1"/>
    </source>
</evidence>
<dbReference type="EMBL" id="KB446561">
    <property type="protein sequence ID" value="EME80040.1"/>
    <property type="molecule type" value="Genomic_DNA"/>
</dbReference>
<dbReference type="RefSeq" id="XP_007929111.1">
    <property type="nucleotide sequence ID" value="XM_007930920.1"/>
</dbReference>
<dbReference type="AlphaFoldDB" id="M2YQN1"/>
<protein>
    <submittedName>
        <fullName evidence="1">Uncharacterized protein</fullName>
    </submittedName>
</protein>
<dbReference type="HOGENOM" id="CLU_1960531_0_0_1"/>
<dbReference type="Proteomes" id="UP000016932">
    <property type="component" value="Unassembled WGS sequence"/>
</dbReference>
<reference evidence="1 2" key="1">
    <citation type="journal article" date="2012" name="PLoS Pathog.">
        <title>Diverse lifestyles and strategies of plant pathogenesis encoded in the genomes of eighteen Dothideomycetes fungi.</title>
        <authorList>
            <person name="Ohm R.A."/>
            <person name="Feau N."/>
            <person name="Henrissat B."/>
            <person name="Schoch C.L."/>
            <person name="Horwitz B.A."/>
            <person name="Barry K.W."/>
            <person name="Condon B.J."/>
            <person name="Copeland A.C."/>
            <person name="Dhillon B."/>
            <person name="Glaser F."/>
            <person name="Hesse C.N."/>
            <person name="Kosti I."/>
            <person name="LaButti K."/>
            <person name="Lindquist E.A."/>
            <person name="Lucas S."/>
            <person name="Salamov A.A."/>
            <person name="Bradshaw R.E."/>
            <person name="Ciuffetti L."/>
            <person name="Hamelin R.C."/>
            <person name="Kema G.H.J."/>
            <person name="Lawrence C."/>
            <person name="Scott J.A."/>
            <person name="Spatafora J.W."/>
            <person name="Turgeon B.G."/>
            <person name="de Wit P.J.G.M."/>
            <person name="Zhong S."/>
            <person name="Goodwin S.B."/>
            <person name="Grigoriev I.V."/>
        </authorList>
    </citation>
    <scope>NUCLEOTIDE SEQUENCE [LARGE SCALE GENOMIC DNA]</scope>
    <source>
        <strain evidence="1 2">CIRAD86</strain>
    </source>
</reference>
<keyword evidence="2" id="KW-1185">Reference proteome</keyword>
<dbReference type="VEuPathDB" id="FungiDB:MYCFIDRAFT_208459"/>
<proteinExistence type="predicted"/>
<gene>
    <name evidence="1" type="ORF">MYCFIDRAFT_208459</name>
</gene>
<accession>M2YQN1</accession>
<dbReference type="GeneID" id="19336678"/>
<organism evidence="1 2">
    <name type="scientific">Pseudocercospora fijiensis (strain CIRAD86)</name>
    <name type="common">Black leaf streak disease fungus</name>
    <name type="synonym">Mycosphaerella fijiensis</name>
    <dbReference type="NCBI Taxonomy" id="383855"/>
    <lineage>
        <taxon>Eukaryota</taxon>
        <taxon>Fungi</taxon>
        <taxon>Dikarya</taxon>
        <taxon>Ascomycota</taxon>
        <taxon>Pezizomycotina</taxon>
        <taxon>Dothideomycetes</taxon>
        <taxon>Dothideomycetidae</taxon>
        <taxon>Mycosphaerellales</taxon>
        <taxon>Mycosphaerellaceae</taxon>
        <taxon>Pseudocercospora</taxon>
    </lineage>
</organism>
<name>M2YQN1_PSEFD</name>